<proteinExistence type="predicted"/>
<dbReference type="Pfam" id="PF03724">
    <property type="entry name" value="META"/>
    <property type="match status" value="1"/>
</dbReference>
<protein>
    <submittedName>
        <fullName evidence="4">META domain-containing protein</fullName>
    </submittedName>
</protein>
<dbReference type="PANTHER" id="PTHR35535">
    <property type="entry name" value="HEAT SHOCK PROTEIN HSLJ"/>
    <property type="match status" value="1"/>
</dbReference>
<dbReference type="EMBL" id="JAIXNE010000004">
    <property type="protein sequence ID" value="MCA6076850.1"/>
    <property type="molecule type" value="Genomic_DNA"/>
</dbReference>
<dbReference type="PANTHER" id="PTHR35535:SF1">
    <property type="entry name" value="HEAT SHOCK PROTEIN HSLJ"/>
    <property type="match status" value="1"/>
</dbReference>
<comment type="caution">
    <text evidence="4">The sequence shown here is derived from an EMBL/GenBank/DDBJ whole genome shotgun (WGS) entry which is preliminary data.</text>
</comment>
<evidence type="ECO:0000259" key="1">
    <source>
        <dbReference type="Pfam" id="PF03724"/>
    </source>
</evidence>
<evidence type="ECO:0000313" key="4">
    <source>
        <dbReference type="EMBL" id="MCA6076850.1"/>
    </source>
</evidence>
<dbReference type="Gene3D" id="2.40.128.270">
    <property type="match status" value="1"/>
</dbReference>
<dbReference type="Proteomes" id="UP001139409">
    <property type="component" value="Unassembled WGS sequence"/>
</dbReference>
<feature type="domain" description="DUF306" evidence="1">
    <location>
        <begin position="7"/>
        <end position="111"/>
    </location>
</feature>
<reference evidence="4" key="1">
    <citation type="submission" date="2021-09" db="EMBL/GenBank/DDBJ databases">
        <title>Fulvivirga sp. isolated from coastal sediment.</title>
        <authorList>
            <person name="Yu H."/>
        </authorList>
    </citation>
    <scope>NUCLEOTIDE SEQUENCE</scope>
    <source>
        <strain evidence="4">1062</strain>
    </source>
</reference>
<evidence type="ECO:0000313" key="2">
    <source>
        <dbReference type="EMBL" id="MCA6074545.1"/>
    </source>
</evidence>
<dbReference type="RefSeq" id="WP_225697660.1">
    <property type="nucleotide sequence ID" value="NZ_JAIXNE010000002.1"/>
</dbReference>
<organism evidence="4 5">
    <name type="scientific">Fulvivirga sedimenti</name>
    <dbReference type="NCBI Taxonomy" id="2879465"/>
    <lineage>
        <taxon>Bacteria</taxon>
        <taxon>Pseudomonadati</taxon>
        <taxon>Bacteroidota</taxon>
        <taxon>Cytophagia</taxon>
        <taxon>Cytophagales</taxon>
        <taxon>Fulvivirgaceae</taxon>
        <taxon>Fulvivirga</taxon>
    </lineage>
</organism>
<name>A0A9X1KYA5_9BACT</name>
<dbReference type="InterPro" id="IPR005184">
    <property type="entry name" value="DUF306_Meta_HslJ"/>
</dbReference>
<dbReference type="EMBL" id="JAIXNE010000003">
    <property type="protein sequence ID" value="MCA6075722.1"/>
    <property type="molecule type" value="Genomic_DNA"/>
</dbReference>
<dbReference type="InterPro" id="IPR038670">
    <property type="entry name" value="HslJ-like_sf"/>
</dbReference>
<sequence length="114" mass="12343">MSSFDFLTQKAWVLTQMNGASIQDDLFTGELPFLEFSDGGGLTGFSGCNNFNGNFSLTDDGIMLDPGAMTRKMCPGDGEQQFLDALAKVDNFDVNSESLVLRGNGNNLLSFQPK</sequence>
<evidence type="ECO:0000313" key="5">
    <source>
        <dbReference type="Proteomes" id="UP001139409"/>
    </source>
</evidence>
<accession>A0A9X1KYA5</accession>
<dbReference type="InterPro" id="IPR053147">
    <property type="entry name" value="Hsp_HslJ-like"/>
</dbReference>
<evidence type="ECO:0000313" key="3">
    <source>
        <dbReference type="EMBL" id="MCA6075722.1"/>
    </source>
</evidence>
<keyword evidence="5" id="KW-1185">Reference proteome</keyword>
<gene>
    <name evidence="2" type="ORF">LDX50_06675</name>
    <name evidence="3" type="ORF">LDX50_12645</name>
    <name evidence="4" type="ORF">LDX50_18365</name>
</gene>
<dbReference type="AlphaFoldDB" id="A0A9X1KYA5"/>
<dbReference type="EMBL" id="JAIXNE010000002">
    <property type="protein sequence ID" value="MCA6074545.1"/>
    <property type="molecule type" value="Genomic_DNA"/>
</dbReference>